<feature type="non-terminal residue" evidence="2">
    <location>
        <position position="1"/>
    </location>
</feature>
<evidence type="ECO:0000256" key="1">
    <source>
        <dbReference type="SAM" id="MobiDB-lite"/>
    </source>
</evidence>
<organism evidence="2 3">
    <name type="scientific">Datura stramonium</name>
    <name type="common">Jimsonweed</name>
    <name type="synonym">Common thornapple</name>
    <dbReference type="NCBI Taxonomy" id="4076"/>
    <lineage>
        <taxon>Eukaryota</taxon>
        <taxon>Viridiplantae</taxon>
        <taxon>Streptophyta</taxon>
        <taxon>Embryophyta</taxon>
        <taxon>Tracheophyta</taxon>
        <taxon>Spermatophyta</taxon>
        <taxon>Magnoliopsida</taxon>
        <taxon>eudicotyledons</taxon>
        <taxon>Gunneridae</taxon>
        <taxon>Pentapetalae</taxon>
        <taxon>asterids</taxon>
        <taxon>lamiids</taxon>
        <taxon>Solanales</taxon>
        <taxon>Solanaceae</taxon>
        <taxon>Solanoideae</taxon>
        <taxon>Datureae</taxon>
        <taxon>Datura</taxon>
    </lineage>
</organism>
<reference evidence="2 3" key="1">
    <citation type="journal article" date="2021" name="BMC Genomics">
        <title>Datura genome reveals duplications of psychoactive alkaloid biosynthetic genes and high mutation rate following tissue culture.</title>
        <authorList>
            <person name="Rajewski A."/>
            <person name="Carter-House D."/>
            <person name="Stajich J."/>
            <person name="Litt A."/>
        </authorList>
    </citation>
    <scope>NUCLEOTIDE SEQUENCE [LARGE SCALE GENOMIC DNA]</scope>
    <source>
        <strain evidence="2">AR-01</strain>
    </source>
</reference>
<evidence type="ECO:0000313" key="2">
    <source>
        <dbReference type="EMBL" id="MCE0481755.1"/>
    </source>
</evidence>
<comment type="caution">
    <text evidence="2">The sequence shown here is derived from an EMBL/GenBank/DDBJ whole genome shotgun (WGS) entry which is preliminary data.</text>
</comment>
<proteinExistence type="predicted"/>
<protein>
    <submittedName>
        <fullName evidence="2">Uncharacterized protein</fullName>
    </submittedName>
</protein>
<name>A0ABS8VN31_DATST</name>
<evidence type="ECO:0000313" key="3">
    <source>
        <dbReference type="Proteomes" id="UP000823775"/>
    </source>
</evidence>
<feature type="compositionally biased region" description="Polar residues" evidence="1">
    <location>
        <begin position="41"/>
        <end position="51"/>
    </location>
</feature>
<keyword evidence="3" id="KW-1185">Reference proteome</keyword>
<accession>A0ABS8VN31</accession>
<feature type="region of interest" description="Disordered" evidence="1">
    <location>
        <begin position="19"/>
        <end position="51"/>
    </location>
</feature>
<dbReference type="Proteomes" id="UP000823775">
    <property type="component" value="Unassembled WGS sequence"/>
</dbReference>
<gene>
    <name evidence="2" type="ORF">HAX54_039750</name>
</gene>
<feature type="non-terminal residue" evidence="2">
    <location>
        <position position="51"/>
    </location>
</feature>
<dbReference type="EMBL" id="JACEIK010005536">
    <property type="protein sequence ID" value="MCE0481755.1"/>
    <property type="molecule type" value="Genomic_DNA"/>
</dbReference>
<sequence>IVENILLEEAIDRLRVFHTKPRGSDTSPSVKRQTRFKLDSRQGNSQISSKN</sequence>